<gene>
    <name evidence="1" type="ORF">DEA37_0013565</name>
</gene>
<protein>
    <submittedName>
        <fullName evidence="1">Uncharacterized protein</fullName>
    </submittedName>
</protein>
<evidence type="ECO:0000313" key="2">
    <source>
        <dbReference type="Proteomes" id="UP000324629"/>
    </source>
</evidence>
<comment type="caution">
    <text evidence="1">The sequence shown here is derived from an EMBL/GenBank/DDBJ whole genome shotgun (WGS) entry which is preliminary data.</text>
</comment>
<evidence type="ECO:0000313" key="1">
    <source>
        <dbReference type="EMBL" id="KAA3675459.1"/>
    </source>
</evidence>
<name>A0A5J4NJD3_9TREM</name>
<keyword evidence="2" id="KW-1185">Reference proteome</keyword>
<accession>A0A5J4NJD3</accession>
<organism evidence="1 2">
    <name type="scientific">Paragonimus westermani</name>
    <dbReference type="NCBI Taxonomy" id="34504"/>
    <lineage>
        <taxon>Eukaryota</taxon>
        <taxon>Metazoa</taxon>
        <taxon>Spiralia</taxon>
        <taxon>Lophotrochozoa</taxon>
        <taxon>Platyhelminthes</taxon>
        <taxon>Trematoda</taxon>
        <taxon>Digenea</taxon>
        <taxon>Plagiorchiida</taxon>
        <taxon>Troglotremata</taxon>
        <taxon>Troglotrematidae</taxon>
        <taxon>Paragonimus</taxon>
    </lineage>
</organism>
<dbReference type="AlphaFoldDB" id="A0A5J4NJD3"/>
<feature type="non-terminal residue" evidence="1">
    <location>
        <position position="77"/>
    </location>
</feature>
<dbReference type="Proteomes" id="UP000324629">
    <property type="component" value="Unassembled WGS sequence"/>
</dbReference>
<dbReference type="EMBL" id="QNGE01002509">
    <property type="protein sequence ID" value="KAA3675459.1"/>
    <property type="molecule type" value="Genomic_DNA"/>
</dbReference>
<sequence>MALPFLPGNMFDRNLGKEKFHKSHYLKQHNGVVYQYGIDKVGIGGEKLPGQKIDAPTSVYPSGIGSQLPTWLAFDKQ</sequence>
<reference evidence="1 2" key="1">
    <citation type="journal article" date="2019" name="Gigascience">
        <title>Whole-genome sequence of the oriental lung fluke Paragonimus westermani.</title>
        <authorList>
            <person name="Oey H."/>
            <person name="Zakrzewski M."/>
            <person name="Narain K."/>
            <person name="Devi K.R."/>
            <person name="Agatsuma T."/>
            <person name="Nawaratna S."/>
            <person name="Gobert G.N."/>
            <person name="Jones M.K."/>
            <person name="Ragan M.A."/>
            <person name="McManus D.P."/>
            <person name="Krause L."/>
        </authorList>
    </citation>
    <scope>NUCLEOTIDE SEQUENCE [LARGE SCALE GENOMIC DNA]</scope>
    <source>
        <strain evidence="1 2">IND2009</strain>
    </source>
</reference>
<proteinExistence type="predicted"/>